<dbReference type="EMBL" id="MN740759">
    <property type="protein sequence ID" value="QHS81729.1"/>
    <property type="molecule type" value="Genomic_DNA"/>
</dbReference>
<feature type="compositionally biased region" description="Basic residues" evidence="1">
    <location>
        <begin position="371"/>
        <end position="398"/>
    </location>
</feature>
<feature type="compositionally biased region" description="Low complexity" evidence="1">
    <location>
        <begin position="1"/>
        <end position="23"/>
    </location>
</feature>
<feature type="region of interest" description="Disordered" evidence="1">
    <location>
        <begin position="365"/>
        <end position="398"/>
    </location>
</feature>
<evidence type="ECO:0000256" key="1">
    <source>
        <dbReference type="SAM" id="MobiDB-lite"/>
    </source>
</evidence>
<evidence type="ECO:0000313" key="2">
    <source>
        <dbReference type="EMBL" id="QHS81729.1"/>
    </source>
</evidence>
<dbReference type="AlphaFoldDB" id="A0A6C0APH8"/>
<name>A0A6C0APH8_9ZZZZ</name>
<proteinExistence type="predicted"/>
<reference evidence="2" key="1">
    <citation type="journal article" date="2020" name="Nature">
        <title>Giant virus diversity and host interactions through global metagenomics.</title>
        <authorList>
            <person name="Schulz F."/>
            <person name="Roux S."/>
            <person name="Paez-Espino D."/>
            <person name="Jungbluth S."/>
            <person name="Walsh D.A."/>
            <person name="Denef V.J."/>
            <person name="McMahon K.D."/>
            <person name="Konstantinidis K.T."/>
            <person name="Eloe-Fadrosh E.A."/>
            <person name="Kyrpides N.C."/>
            <person name="Woyke T."/>
        </authorList>
    </citation>
    <scope>NUCLEOTIDE SEQUENCE</scope>
    <source>
        <strain evidence="2">GVMAG-S-1101164-72</strain>
    </source>
</reference>
<evidence type="ECO:0008006" key="3">
    <source>
        <dbReference type="Google" id="ProtNLM"/>
    </source>
</evidence>
<feature type="region of interest" description="Disordered" evidence="1">
    <location>
        <begin position="1"/>
        <end position="24"/>
    </location>
</feature>
<sequence>MSTISGSKRTSSGSNSTSGSNGKRAAKEGYGVISYNMSVFSAMGFYGDLIKFPFPTKSLLVLPNDPPTPIEKDKPGVLISEGRFLIRATRPKEFFENAVKHLKTTVTDKKPIVIGIQEFDPPTLGMIMSAVNEVNPDLIGVPFTKDLVNNAKVLTIYNRTLLGDIARVYEADLGNTEGIFTPATEKMPNDSGRPIQIIITTRGFIIMNFHGPNRPRLVASPVDVADLLKPALEKHAAAAGILDMDLNKLIITCDSNDRGHKINGDSPLMLNGVKFHDGHGSGSGAATSCCYNLDSCGIDEPAEVVEGGKIPKDMGAMGAESKYIYTGDYILSANIVTPVTAIDSPQDDNGASVASDHKLVFAEISLPMAGGRRRKGRKTQKKAGKKAKKSRKVKRRNH</sequence>
<protein>
    <recommendedName>
        <fullName evidence="3">Endonuclease/exonuclease/phosphatase domain-containing protein</fullName>
    </recommendedName>
</protein>
<organism evidence="2">
    <name type="scientific">viral metagenome</name>
    <dbReference type="NCBI Taxonomy" id="1070528"/>
    <lineage>
        <taxon>unclassified sequences</taxon>
        <taxon>metagenomes</taxon>
        <taxon>organismal metagenomes</taxon>
    </lineage>
</organism>
<accession>A0A6C0APH8</accession>